<dbReference type="Pfam" id="PF02754">
    <property type="entry name" value="CCG"/>
    <property type="match status" value="2"/>
</dbReference>
<evidence type="ECO:0000256" key="1">
    <source>
        <dbReference type="ARBA" id="ARBA00022485"/>
    </source>
</evidence>
<evidence type="ECO:0000256" key="4">
    <source>
        <dbReference type="ARBA" id="ARBA00023004"/>
    </source>
</evidence>
<organism evidence="8 9">
    <name type="scientific">Desulfobulbus oligotrophicus</name>
    <dbReference type="NCBI Taxonomy" id="1909699"/>
    <lineage>
        <taxon>Bacteria</taxon>
        <taxon>Pseudomonadati</taxon>
        <taxon>Thermodesulfobacteriota</taxon>
        <taxon>Desulfobulbia</taxon>
        <taxon>Desulfobulbales</taxon>
        <taxon>Desulfobulbaceae</taxon>
        <taxon>Desulfobulbus</taxon>
    </lineage>
</organism>
<keyword evidence="3" id="KW-0677">Repeat</keyword>
<dbReference type="InterPro" id="IPR012257">
    <property type="entry name" value="Glc_ox_4Fe-4S"/>
</dbReference>
<evidence type="ECO:0000313" key="8">
    <source>
        <dbReference type="EMBL" id="QQG66994.1"/>
    </source>
</evidence>
<dbReference type="PROSITE" id="PS00198">
    <property type="entry name" value="4FE4S_FER_1"/>
    <property type="match status" value="2"/>
</dbReference>
<feature type="domain" description="4Fe-4S ferredoxin-type" evidence="7">
    <location>
        <begin position="56"/>
        <end position="86"/>
    </location>
</feature>
<feature type="domain" description="4Fe-4S ferredoxin-type" evidence="7">
    <location>
        <begin position="7"/>
        <end position="34"/>
    </location>
</feature>
<keyword evidence="6" id="KW-0249">Electron transport</keyword>
<dbReference type="SUPFAM" id="SSF46548">
    <property type="entry name" value="alpha-helical ferredoxin"/>
    <property type="match status" value="1"/>
</dbReference>
<dbReference type="EMBL" id="CP054140">
    <property type="protein sequence ID" value="QQG66994.1"/>
    <property type="molecule type" value="Genomic_DNA"/>
</dbReference>
<keyword evidence="9" id="KW-1185">Reference proteome</keyword>
<dbReference type="Proteomes" id="UP000596092">
    <property type="component" value="Chromosome"/>
</dbReference>
<comment type="function">
    <text evidence="6">Component of a complex that catalyzes the oxidation of glycolate to glyoxylate.</text>
</comment>
<keyword evidence="6" id="KW-0813">Transport</keyword>
<keyword evidence="2 6" id="KW-0479">Metal-binding</keyword>
<dbReference type="InterPro" id="IPR017896">
    <property type="entry name" value="4Fe4S_Fe-S-bd"/>
</dbReference>
<dbReference type="InterPro" id="IPR017900">
    <property type="entry name" value="4Fe4S_Fe_S_CS"/>
</dbReference>
<evidence type="ECO:0000256" key="3">
    <source>
        <dbReference type="ARBA" id="ARBA00022737"/>
    </source>
</evidence>
<name>A0A7T5VFL0_9BACT</name>
<dbReference type="AlphaFoldDB" id="A0A7T5VFL0"/>
<dbReference type="EC" id="1.1.99.14" evidence="6"/>
<comment type="cofactor">
    <cofactor evidence="6">
        <name>[4Fe-4S] cluster</name>
        <dbReference type="ChEBI" id="CHEBI:49883"/>
    </cofactor>
    <text evidence="6">Binds 2 [4Fe-4S] clusters.</text>
</comment>
<dbReference type="PANTHER" id="PTHR32479:SF20">
    <property type="entry name" value="GLYCOLATE OXIDASE IRON-SULFUR SUBUNIT"/>
    <property type="match status" value="1"/>
</dbReference>
<dbReference type="PIRSF" id="PIRSF000139">
    <property type="entry name" value="Glc_ox_4Fe-4S"/>
    <property type="match status" value="1"/>
</dbReference>
<dbReference type="InterPro" id="IPR009051">
    <property type="entry name" value="Helical_ferredxn"/>
</dbReference>
<dbReference type="Pfam" id="PF13183">
    <property type="entry name" value="Fer4_8"/>
    <property type="match status" value="1"/>
</dbReference>
<keyword evidence="4 6" id="KW-0408">Iron</keyword>
<dbReference type="Gene3D" id="1.10.1060.10">
    <property type="entry name" value="Alpha-helical ferredoxin"/>
    <property type="match status" value="1"/>
</dbReference>
<dbReference type="KEGG" id="dog:HP555_08705"/>
<evidence type="ECO:0000259" key="7">
    <source>
        <dbReference type="PROSITE" id="PS51379"/>
    </source>
</evidence>
<evidence type="ECO:0000313" key="9">
    <source>
        <dbReference type="Proteomes" id="UP000596092"/>
    </source>
</evidence>
<dbReference type="InterPro" id="IPR004017">
    <property type="entry name" value="Cys_rich_dom"/>
</dbReference>
<comment type="catalytic activity">
    <reaction evidence="6">
        <text>glycolate + A = glyoxylate + AH2</text>
        <dbReference type="Rhea" id="RHEA:21264"/>
        <dbReference type="ChEBI" id="CHEBI:13193"/>
        <dbReference type="ChEBI" id="CHEBI:17499"/>
        <dbReference type="ChEBI" id="CHEBI:29805"/>
        <dbReference type="ChEBI" id="CHEBI:36655"/>
        <dbReference type="EC" id="1.1.99.14"/>
    </reaction>
</comment>
<dbReference type="PANTHER" id="PTHR32479">
    <property type="entry name" value="GLYCOLATE OXIDASE IRON-SULFUR SUBUNIT"/>
    <property type="match status" value="1"/>
</dbReference>
<proteinExistence type="predicted"/>
<accession>A0A7T5VFL0</accession>
<evidence type="ECO:0000256" key="5">
    <source>
        <dbReference type="ARBA" id="ARBA00023014"/>
    </source>
</evidence>
<evidence type="ECO:0000256" key="6">
    <source>
        <dbReference type="PIRNR" id="PIRNR000139"/>
    </source>
</evidence>
<evidence type="ECO:0000256" key="2">
    <source>
        <dbReference type="ARBA" id="ARBA00022723"/>
    </source>
</evidence>
<dbReference type="GO" id="GO:0051539">
    <property type="term" value="F:4 iron, 4 sulfur cluster binding"/>
    <property type="evidence" value="ECO:0007669"/>
    <property type="project" value="UniProtKB-UniRule"/>
</dbReference>
<dbReference type="GO" id="GO:0046872">
    <property type="term" value="F:metal ion binding"/>
    <property type="evidence" value="ECO:0007669"/>
    <property type="project" value="UniProtKB-UniRule"/>
</dbReference>
<sequence>MKTLEDFQETINQCVRCGACQAHCPVYMETGREGSVARGKIVLAAALLAGTAELDDKMRKEMSLCLLCGSCVMKCPNQVPTDAIVGAVRRQITTDHGLSPLGKGVAAVTGSKTLLKTLSKGASLLSPLLFATIPETSGLRLRFAPESLKMRSLPPIPRRSLFDRIPEFLEGEPGKDTVGIFAGCALTYLYPEVGELLVRLPHHLGYSVFTPKAQGCCGMPACSSGNSHLLTTLHQTNTAAFTDHTTKLILTACASCHGMLHAHPAGDFSPSAAELVDIHVFLHQQGLTDRLAALPRWPQRPRVTYHDPCHLRSAGVTREPRELLQALPQVEFVDMEDAGLCCGLGGTFAVTHPDVSRAIGDRKLNGIKTSGASLIASSCPGCILQLQDIVNRAGLSIQVVHTLELIHQALTEQPK</sequence>
<dbReference type="PROSITE" id="PS51379">
    <property type="entry name" value="4FE4S_FER_2"/>
    <property type="match status" value="2"/>
</dbReference>
<gene>
    <name evidence="8" type="ORF">HP555_08705</name>
</gene>
<comment type="catalytic activity">
    <reaction evidence="6">
        <text>(R)-lactate + A = pyruvate + AH2</text>
        <dbReference type="Rhea" id="RHEA:15089"/>
        <dbReference type="ChEBI" id="CHEBI:13193"/>
        <dbReference type="ChEBI" id="CHEBI:15361"/>
        <dbReference type="ChEBI" id="CHEBI:16004"/>
        <dbReference type="ChEBI" id="CHEBI:17499"/>
    </reaction>
</comment>
<keyword evidence="1 6" id="KW-0004">4Fe-4S</keyword>
<keyword evidence="5 6" id="KW-0411">Iron-sulfur</keyword>
<reference evidence="8 9" key="1">
    <citation type="submission" date="2020-05" db="EMBL/GenBank/DDBJ databases">
        <title>Complete genome of Desulfobulbus oligotrophicus.</title>
        <authorList>
            <person name="Podar M."/>
        </authorList>
    </citation>
    <scope>NUCLEOTIDE SEQUENCE [LARGE SCALE GENOMIC DNA]</scope>
    <source>
        <strain evidence="8 9">Prop6</strain>
    </source>
</reference>
<dbReference type="GO" id="GO:0019154">
    <property type="term" value="F:glycolate dehydrogenase activity"/>
    <property type="evidence" value="ECO:0007669"/>
    <property type="project" value="UniProtKB-EC"/>
</dbReference>
<protein>
    <recommendedName>
        <fullName evidence="6">Glycolate oxidase iron-sulfur subunit</fullName>
        <ecNumber evidence="6">1.1.99.14</ecNumber>
    </recommendedName>
</protein>